<keyword evidence="3" id="KW-1185">Reference proteome</keyword>
<feature type="region of interest" description="Disordered" evidence="1">
    <location>
        <begin position="1"/>
        <end position="26"/>
    </location>
</feature>
<sequence>MTLVVTRQDDRLPDSRWRTSRHSASGPGAACVQAAVAERLPDGLVVLPDGSVDRSLLRTAVVPEVGQERAGLAVESRADADRLAVRARTVLGKLPADVAEFFVRQAVDIMAAHHRPFPLVIGPATSPDTSLERVRDILAHRMYVDLGWTVHDGWPLAPSASETVDRTAGVRQLSATLGDLYETWPPTDRAGLRGGRAGREVETGIEVRSQLELRAFNNQIGATRLITSPGGTVSLVLDGSPTKKKGDMIVELVTSADFVLGGEAGTDPAETASAERSMLARLRRARPGQSLTDVFPVDAGYVAHPHARKVKVGADVAPGRLDTQMTAGVPVIGIRQLLRLALEHPTQPDSESVRHGHSALAFGDTVGARFIDLDPRSRDLAARLDRREPGNPVMAYLRHYLTLVYTHTAAQIHGSVSETHIKKHFLLVAARVSMARIRSSLPREAQDWLERNHSVVREELLARYRRDNLDDPEVTELWLGSEHEEDIFALEVPFGGTTRRHTVGEFVDSAVQSAATEIDPNRSLSIRSFLPGMDTSFGWREDLPLVPLELRAFGETTRTLEDVARWNDVVIQRAREADTYARTILRLPPPRLSAPQMHTAVDPGSTDTFSAARLRAFAVTIAAEASARAAEGRPLPVLEVHLEGGGNPRATYHPGGDPRRKGQERATAVQRDLEQVLHTELQRSGLPANAVTYSATSRGDRLTHSPFGQSESMDADTRRRQVVLWITPHTAASRHTGSSGRPEGQTILHPGQSEAMVASGSASAAGALQDRPSRILSMDEWLGRSAASEGTESRSAELRRIDAAVQAVEASPFDVGSLDVLLAASAAWTRKSSASNSRLGVVREVEQVARARRDRLSRISDTSDLVSLLRDSYRPSAPTERHARDVFGRLALPRTPAFLVDPRSNVPYDYSALTADEGVHFLRMMDLRRGDVRASDFNPRGWRISEGAYSVVHHRRDRRWSPNPDVAPLATADVRMPQLVHAIWLGSVPTLDGASKSFWETFRQSVRTLQGKATFILWTDVTRKEVQDPATVSELDTRRGLDIELLAQHAVDENIVLVNVDEVYNASRGAATTRLVQIERAKWSGPGWAAASDGLRAQIVRDFGGMYVDGGDEITSLDDLSPTGVVASRAAFAVAVETLPGGRITFQNNVIVAPPHHPLLDIHIEQLLHHYELSQAALYDQALRPPTRGDEASELINQKRHSVIYRTGPDLTGKVLEAAGYNGHHAPRVVGITPAQGLETLAWHPDNRRKSRPMPILGSGPATLTFTQDMIVTALRSLSLRDGDLDVLQLGAAISLHPRSDLIWESVFEFLRSDATLRGEVRSITRSEDTSGMGSRAAAGSVRVLREDVAVRLPDSVVSMLDFLPGGSTVRLGRRSELVRLRPPVDRSAPVSARNVARSRLQSAPSPPIPARQARYQPDPVSGRLLGMPHVVTDQEGVQWASSGRSAWDSYGNPLLVRACVEVAVLGPA</sequence>
<accession>A0A9X2FY46</accession>
<evidence type="ECO:0000313" key="2">
    <source>
        <dbReference type="EMBL" id="MCP2263294.1"/>
    </source>
</evidence>
<feature type="region of interest" description="Disordered" evidence="1">
    <location>
        <begin position="688"/>
        <end position="714"/>
    </location>
</feature>
<dbReference type="RefSeq" id="WP_253832642.1">
    <property type="nucleotide sequence ID" value="NZ_JAMTCS010000001.1"/>
</dbReference>
<proteinExistence type="predicted"/>
<evidence type="ECO:0000313" key="3">
    <source>
        <dbReference type="Proteomes" id="UP001139493"/>
    </source>
</evidence>
<protein>
    <submittedName>
        <fullName evidence="2">Uncharacterized protein</fullName>
    </submittedName>
</protein>
<feature type="region of interest" description="Disordered" evidence="1">
    <location>
        <begin position="729"/>
        <end position="748"/>
    </location>
</feature>
<organism evidence="2 3">
    <name type="scientific">Promicromonospora thailandica</name>
    <dbReference type="NCBI Taxonomy" id="765201"/>
    <lineage>
        <taxon>Bacteria</taxon>
        <taxon>Bacillati</taxon>
        <taxon>Actinomycetota</taxon>
        <taxon>Actinomycetes</taxon>
        <taxon>Micrococcales</taxon>
        <taxon>Promicromonosporaceae</taxon>
        <taxon>Promicromonospora</taxon>
    </lineage>
</organism>
<gene>
    <name evidence="2" type="ORF">APR03_000617</name>
</gene>
<name>A0A9X2FY46_9MICO</name>
<dbReference type="InterPro" id="IPR029044">
    <property type="entry name" value="Nucleotide-diphossugar_trans"/>
</dbReference>
<feature type="compositionally biased region" description="Basic and acidic residues" evidence="1">
    <location>
        <begin position="7"/>
        <end position="17"/>
    </location>
</feature>
<dbReference type="EMBL" id="JAMTCS010000001">
    <property type="protein sequence ID" value="MCP2263294.1"/>
    <property type="molecule type" value="Genomic_DNA"/>
</dbReference>
<comment type="caution">
    <text evidence="2">The sequence shown here is derived from an EMBL/GenBank/DDBJ whole genome shotgun (WGS) entry which is preliminary data.</text>
</comment>
<dbReference type="Gene3D" id="3.90.550.20">
    <property type="match status" value="1"/>
</dbReference>
<dbReference type="Proteomes" id="UP001139493">
    <property type="component" value="Unassembled WGS sequence"/>
</dbReference>
<dbReference type="SUPFAM" id="SSF53448">
    <property type="entry name" value="Nucleotide-diphospho-sugar transferases"/>
    <property type="match status" value="1"/>
</dbReference>
<reference evidence="2" key="1">
    <citation type="submission" date="2022-06" db="EMBL/GenBank/DDBJ databases">
        <title>Genomic Encyclopedia of Archaeal and Bacterial Type Strains, Phase II (KMG-II): from individual species to whole genera.</title>
        <authorList>
            <person name="Goeker M."/>
        </authorList>
    </citation>
    <scope>NUCLEOTIDE SEQUENCE</scope>
    <source>
        <strain evidence="2">DSM 26652</strain>
    </source>
</reference>
<evidence type="ECO:0000256" key="1">
    <source>
        <dbReference type="SAM" id="MobiDB-lite"/>
    </source>
</evidence>
<feature type="region of interest" description="Disordered" evidence="1">
    <location>
        <begin position="642"/>
        <end position="668"/>
    </location>
</feature>
<feature type="region of interest" description="Disordered" evidence="1">
    <location>
        <begin position="1391"/>
        <end position="1419"/>
    </location>
</feature>